<dbReference type="AlphaFoldDB" id="A0A8S2GC42"/>
<dbReference type="Gene3D" id="1.10.840.10">
    <property type="entry name" value="Ras guanine-nucleotide exchange factors catalytic domain"/>
    <property type="match status" value="1"/>
</dbReference>
<reference evidence="1" key="1">
    <citation type="submission" date="2021-02" db="EMBL/GenBank/DDBJ databases">
        <authorList>
            <person name="Nowell W R."/>
        </authorList>
    </citation>
    <scope>NUCLEOTIDE SEQUENCE</scope>
</reference>
<comment type="caution">
    <text evidence="1">The sequence shown here is derived from an EMBL/GenBank/DDBJ whole genome shotgun (WGS) entry which is preliminary data.</text>
</comment>
<dbReference type="InterPro" id="IPR036964">
    <property type="entry name" value="RASGEF_cat_dom_sf"/>
</dbReference>
<protein>
    <submittedName>
        <fullName evidence="1">Uncharacterized protein</fullName>
    </submittedName>
</protein>
<evidence type="ECO:0000313" key="3">
    <source>
        <dbReference type="Proteomes" id="UP000677228"/>
    </source>
</evidence>
<accession>A0A8S2GC42</accession>
<dbReference type="GO" id="GO:0007264">
    <property type="term" value="P:small GTPase-mediated signal transduction"/>
    <property type="evidence" value="ECO:0007669"/>
    <property type="project" value="InterPro"/>
</dbReference>
<organism evidence="1 3">
    <name type="scientific">Didymodactylos carnosus</name>
    <dbReference type="NCBI Taxonomy" id="1234261"/>
    <lineage>
        <taxon>Eukaryota</taxon>
        <taxon>Metazoa</taxon>
        <taxon>Spiralia</taxon>
        <taxon>Gnathifera</taxon>
        <taxon>Rotifera</taxon>
        <taxon>Eurotatoria</taxon>
        <taxon>Bdelloidea</taxon>
        <taxon>Philodinida</taxon>
        <taxon>Philodinidae</taxon>
        <taxon>Didymodactylos</taxon>
    </lineage>
</organism>
<sequence length="94" mass="10949">IVLQDVYYIKTHSKDYTSAGGINLKKYYMMAKFVSEEFVRCKASKCSFDRNDVIINYIITSPIFNEDSLMLASFECEQAETPNERNKLLVIQYL</sequence>
<evidence type="ECO:0000313" key="1">
    <source>
        <dbReference type="EMBL" id="CAF1682969.1"/>
    </source>
</evidence>
<dbReference type="GO" id="GO:0005085">
    <property type="term" value="F:guanyl-nucleotide exchange factor activity"/>
    <property type="evidence" value="ECO:0007669"/>
    <property type="project" value="InterPro"/>
</dbReference>
<gene>
    <name evidence="1" type="ORF">OVA965_LOCUS46127</name>
    <name evidence="2" type="ORF">TMI583_LOCUS19475</name>
</gene>
<name>A0A8S2GC42_9BILA</name>
<dbReference type="SUPFAM" id="SSF48366">
    <property type="entry name" value="Ras GEF"/>
    <property type="match status" value="1"/>
</dbReference>
<dbReference type="InterPro" id="IPR023578">
    <property type="entry name" value="Ras_GEF_dom_sf"/>
</dbReference>
<dbReference type="EMBL" id="CAJNOK010081119">
    <property type="protein sequence ID" value="CAF1682969.1"/>
    <property type="molecule type" value="Genomic_DNA"/>
</dbReference>
<feature type="non-terminal residue" evidence="1">
    <location>
        <position position="1"/>
    </location>
</feature>
<evidence type="ECO:0000313" key="2">
    <source>
        <dbReference type="EMBL" id="CAF3866274.1"/>
    </source>
</evidence>
<proteinExistence type="predicted"/>
<dbReference type="Proteomes" id="UP000677228">
    <property type="component" value="Unassembled WGS sequence"/>
</dbReference>
<dbReference type="Proteomes" id="UP000682733">
    <property type="component" value="Unassembled WGS sequence"/>
</dbReference>
<dbReference type="EMBL" id="CAJOBA010010428">
    <property type="protein sequence ID" value="CAF3866274.1"/>
    <property type="molecule type" value="Genomic_DNA"/>
</dbReference>